<dbReference type="InterPro" id="IPR033228">
    <property type="entry name" value="SZT2"/>
</dbReference>
<dbReference type="Proteomes" id="UP001445076">
    <property type="component" value="Unassembled WGS sequence"/>
</dbReference>
<name>A0AAW0W7T8_CHEQU</name>
<feature type="non-terminal residue" evidence="1">
    <location>
        <position position="1"/>
    </location>
</feature>
<protein>
    <submittedName>
        <fullName evidence="1">Uncharacterized protein</fullName>
    </submittedName>
</protein>
<proteinExistence type="predicted"/>
<dbReference type="PANTHER" id="PTHR14918:SF3">
    <property type="entry name" value="KICSTOR COMPLEX PROTEIN SZT2"/>
    <property type="match status" value="1"/>
</dbReference>
<organism evidence="1 2">
    <name type="scientific">Cherax quadricarinatus</name>
    <name type="common">Australian red claw crayfish</name>
    <dbReference type="NCBI Taxonomy" id="27406"/>
    <lineage>
        <taxon>Eukaryota</taxon>
        <taxon>Metazoa</taxon>
        <taxon>Ecdysozoa</taxon>
        <taxon>Arthropoda</taxon>
        <taxon>Crustacea</taxon>
        <taxon>Multicrustacea</taxon>
        <taxon>Malacostraca</taxon>
        <taxon>Eumalacostraca</taxon>
        <taxon>Eucarida</taxon>
        <taxon>Decapoda</taxon>
        <taxon>Pleocyemata</taxon>
        <taxon>Astacidea</taxon>
        <taxon>Parastacoidea</taxon>
        <taxon>Parastacidae</taxon>
        <taxon>Cherax</taxon>
    </lineage>
</organism>
<accession>A0AAW0W7T8</accession>
<dbReference type="AlphaFoldDB" id="A0AAW0W7T8"/>
<reference evidence="1 2" key="1">
    <citation type="journal article" date="2024" name="BMC Genomics">
        <title>Genome assembly of redclaw crayfish (Cherax quadricarinatus) provides insights into its immune adaptation and hypoxia tolerance.</title>
        <authorList>
            <person name="Liu Z."/>
            <person name="Zheng J."/>
            <person name="Li H."/>
            <person name="Fang K."/>
            <person name="Wang S."/>
            <person name="He J."/>
            <person name="Zhou D."/>
            <person name="Weng S."/>
            <person name="Chi M."/>
            <person name="Gu Z."/>
            <person name="He J."/>
            <person name="Li F."/>
            <person name="Wang M."/>
        </authorList>
    </citation>
    <scope>NUCLEOTIDE SEQUENCE [LARGE SCALE GENOMIC DNA]</scope>
    <source>
        <strain evidence="1">ZL_2023a</strain>
    </source>
</reference>
<evidence type="ECO:0000313" key="1">
    <source>
        <dbReference type="EMBL" id="KAK8725745.1"/>
    </source>
</evidence>
<evidence type="ECO:0000313" key="2">
    <source>
        <dbReference type="Proteomes" id="UP001445076"/>
    </source>
</evidence>
<feature type="non-terminal residue" evidence="1">
    <location>
        <position position="162"/>
    </location>
</feature>
<keyword evidence="2" id="KW-1185">Reference proteome</keyword>
<sequence>SDQFPQFTTFWKPVCMLDTNIWQKWMHTHRIGIILEHDHPLPKNLHVTNTSGRYGIVHCRQAESALTALLAEWCDFILIENDSYIKFLYRECDKEKTPVSFFVVRITSKPPPCLVIRLAFLGGTPGHIRNQLVGHIREKIQGLTFPSRMGLTERSKSLPPAR</sequence>
<dbReference type="PANTHER" id="PTHR14918">
    <property type="entry name" value="KICSTOR COMPLEX PROTEIN SZT2"/>
    <property type="match status" value="1"/>
</dbReference>
<dbReference type="EMBL" id="JARKIK010000081">
    <property type="protein sequence ID" value="KAK8725745.1"/>
    <property type="molecule type" value="Genomic_DNA"/>
</dbReference>
<gene>
    <name evidence="1" type="ORF">OTU49_010453</name>
</gene>
<comment type="caution">
    <text evidence="1">The sequence shown here is derived from an EMBL/GenBank/DDBJ whole genome shotgun (WGS) entry which is preliminary data.</text>
</comment>
<dbReference type="GO" id="GO:0005777">
    <property type="term" value="C:peroxisome"/>
    <property type="evidence" value="ECO:0007669"/>
    <property type="project" value="InterPro"/>
</dbReference>